<reference evidence="1" key="2">
    <citation type="journal article" date="2015" name="Data Brief">
        <title>Shoot transcriptome of the giant reed, Arundo donax.</title>
        <authorList>
            <person name="Barrero R.A."/>
            <person name="Guerrero F.D."/>
            <person name="Moolhuijzen P."/>
            <person name="Goolsby J.A."/>
            <person name="Tidwell J."/>
            <person name="Bellgard S.E."/>
            <person name="Bellgard M.I."/>
        </authorList>
    </citation>
    <scope>NUCLEOTIDE SEQUENCE</scope>
    <source>
        <tissue evidence="1">Shoot tissue taken approximately 20 cm above the soil surface</tissue>
    </source>
</reference>
<name>A0A0A9AV29_ARUDO</name>
<reference evidence="1" key="1">
    <citation type="submission" date="2014-09" db="EMBL/GenBank/DDBJ databases">
        <authorList>
            <person name="Magalhaes I.L.F."/>
            <person name="Oliveira U."/>
            <person name="Santos F.R."/>
            <person name="Vidigal T.H.D.A."/>
            <person name="Brescovit A.D."/>
            <person name="Santos A.J."/>
        </authorList>
    </citation>
    <scope>NUCLEOTIDE SEQUENCE</scope>
    <source>
        <tissue evidence="1">Shoot tissue taken approximately 20 cm above the soil surface</tissue>
    </source>
</reference>
<accession>A0A0A9AV29</accession>
<evidence type="ECO:0000313" key="1">
    <source>
        <dbReference type="EMBL" id="JAD50952.1"/>
    </source>
</evidence>
<protein>
    <submittedName>
        <fullName evidence="1">Uncharacterized protein</fullName>
    </submittedName>
</protein>
<organism evidence="1">
    <name type="scientific">Arundo donax</name>
    <name type="common">Giant reed</name>
    <name type="synonym">Donax arundinaceus</name>
    <dbReference type="NCBI Taxonomy" id="35708"/>
    <lineage>
        <taxon>Eukaryota</taxon>
        <taxon>Viridiplantae</taxon>
        <taxon>Streptophyta</taxon>
        <taxon>Embryophyta</taxon>
        <taxon>Tracheophyta</taxon>
        <taxon>Spermatophyta</taxon>
        <taxon>Magnoliopsida</taxon>
        <taxon>Liliopsida</taxon>
        <taxon>Poales</taxon>
        <taxon>Poaceae</taxon>
        <taxon>PACMAD clade</taxon>
        <taxon>Arundinoideae</taxon>
        <taxon>Arundineae</taxon>
        <taxon>Arundo</taxon>
    </lineage>
</organism>
<proteinExistence type="predicted"/>
<dbReference type="AlphaFoldDB" id="A0A0A9AV29"/>
<dbReference type="EMBL" id="GBRH01246943">
    <property type="protein sequence ID" value="JAD50952.1"/>
    <property type="molecule type" value="Transcribed_RNA"/>
</dbReference>
<sequence length="54" mass="6124">MALYKTRQAVWINQARISNLPSIDLSPASDYCLSSVLTRSRAMPRNTPRLYLAI</sequence>